<feature type="transmembrane region" description="Helical" evidence="14">
    <location>
        <begin position="9"/>
        <end position="27"/>
    </location>
</feature>
<evidence type="ECO:0000256" key="7">
    <source>
        <dbReference type="ARBA" id="ARBA00022692"/>
    </source>
</evidence>
<dbReference type="Proteomes" id="UP000323426">
    <property type="component" value="Unassembled WGS sequence"/>
</dbReference>
<dbReference type="InterPro" id="IPR050398">
    <property type="entry name" value="HssS/ArlS-like"/>
</dbReference>
<feature type="domain" description="Histidine kinase" evidence="15">
    <location>
        <begin position="219"/>
        <end position="420"/>
    </location>
</feature>
<sequence>MKLITKTTLLYLLIIALVISGSGYILYTTANNFIQEQVKQNFRYREHRVLTLLSEPKPDLDLINSYNTLKVERLPNVKAPVIAGFDRDVELFNDMSGRTELFRVRTFDKAIRGKVYRISIFIAMQDYVLLQKFIIQAAVYLFLALMVVLLLLNYLSSHFLWLPFRHTLEQIRHYSVNKNQAIALQPTSTQEFQELNHLIDQMVTRIEYDYRNIKEFTDNISHEVQTPLAVMRAKLEMLLKSGNIPEKEYQALNAIYQSTTRLSKLSKTLALMSRINNQEFQNKEHINLKAFIQNILFNFKELAELKNVKIITDLDEQATLFIDPYLLDVLLSNLLKNALTHNFKKGEISLTLIPHKLSISNTGTPLTFESHQIFDRFRKNPDKPQSLGLGLAIVKRICDINGLSITHHYQNERHFFDLTF</sequence>
<reference evidence="16 17" key="1">
    <citation type="submission" date="2019-09" db="EMBL/GenBank/DDBJ databases">
        <title>Genome sequence and assembly of Adhaeribacter sp.</title>
        <authorList>
            <person name="Chhetri G."/>
        </authorList>
    </citation>
    <scope>NUCLEOTIDE SEQUENCE [LARGE SCALE GENOMIC DNA]</scope>
    <source>
        <strain evidence="16 17">DK36</strain>
    </source>
</reference>
<comment type="catalytic activity">
    <reaction evidence="1">
        <text>ATP + protein L-histidine = ADP + protein N-phospho-L-histidine.</text>
        <dbReference type="EC" id="2.7.13.3"/>
    </reaction>
</comment>
<comment type="subcellular location">
    <subcellularLocation>
        <location evidence="2">Cell membrane</location>
        <topology evidence="2">Multi-pass membrane protein</topology>
    </subcellularLocation>
</comment>
<dbReference type="GO" id="GO:0005886">
    <property type="term" value="C:plasma membrane"/>
    <property type="evidence" value="ECO:0007669"/>
    <property type="project" value="UniProtKB-SubCell"/>
</dbReference>
<keyword evidence="12" id="KW-0902">Two-component regulatory system</keyword>
<comment type="caution">
    <text evidence="16">The sequence shown here is derived from an EMBL/GenBank/DDBJ whole genome shotgun (WGS) entry which is preliminary data.</text>
</comment>
<evidence type="ECO:0000313" key="17">
    <source>
        <dbReference type="Proteomes" id="UP000323426"/>
    </source>
</evidence>
<dbReference type="AlphaFoldDB" id="A0A5M6DNG0"/>
<feature type="transmembrane region" description="Helical" evidence="14">
    <location>
        <begin position="133"/>
        <end position="155"/>
    </location>
</feature>
<dbReference type="SMART" id="SM00388">
    <property type="entry name" value="HisKA"/>
    <property type="match status" value="1"/>
</dbReference>
<proteinExistence type="predicted"/>
<keyword evidence="13 14" id="KW-0472">Membrane</keyword>
<accession>A0A5M6DNG0</accession>
<dbReference type="RefSeq" id="WP_150086054.1">
    <property type="nucleotide sequence ID" value="NZ_VWSF01000001.1"/>
</dbReference>
<evidence type="ECO:0000256" key="6">
    <source>
        <dbReference type="ARBA" id="ARBA00022679"/>
    </source>
</evidence>
<keyword evidence="10" id="KW-0067">ATP-binding</keyword>
<dbReference type="Pfam" id="PF02518">
    <property type="entry name" value="HATPase_c"/>
    <property type="match status" value="1"/>
</dbReference>
<keyword evidence="9 16" id="KW-0418">Kinase</keyword>
<dbReference type="EC" id="2.7.13.3" evidence="3"/>
<evidence type="ECO:0000313" key="16">
    <source>
        <dbReference type="EMBL" id="KAA5549058.1"/>
    </source>
</evidence>
<name>A0A5M6DNG0_9BACT</name>
<evidence type="ECO:0000256" key="13">
    <source>
        <dbReference type="ARBA" id="ARBA00023136"/>
    </source>
</evidence>
<evidence type="ECO:0000256" key="10">
    <source>
        <dbReference type="ARBA" id="ARBA00022840"/>
    </source>
</evidence>
<organism evidence="16 17">
    <name type="scientific">Adhaeribacter rhizoryzae</name>
    <dbReference type="NCBI Taxonomy" id="2607907"/>
    <lineage>
        <taxon>Bacteria</taxon>
        <taxon>Pseudomonadati</taxon>
        <taxon>Bacteroidota</taxon>
        <taxon>Cytophagia</taxon>
        <taxon>Cytophagales</taxon>
        <taxon>Hymenobacteraceae</taxon>
        <taxon>Adhaeribacter</taxon>
    </lineage>
</organism>
<dbReference type="SMART" id="SM00387">
    <property type="entry name" value="HATPase_c"/>
    <property type="match status" value="1"/>
</dbReference>
<dbReference type="PROSITE" id="PS50109">
    <property type="entry name" value="HIS_KIN"/>
    <property type="match status" value="1"/>
</dbReference>
<evidence type="ECO:0000256" key="5">
    <source>
        <dbReference type="ARBA" id="ARBA00022553"/>
    </source>
</evidence>
<dbReference type="SUPFAM" id="SSF47384">
    <property type="entry name" value="Homodimeric domain of signal transducing histidine kinase"/>
    <property type="match status" value="1"/>
</dbReference>
<evidence type="ECO:0000256" key="8">
    <source>
        <dbReference type="ARBA" id="ARBA00022741"/>
    </source>
</evidence>
<dbReference type="Gene3D" id="1.10.287.130">
    <property type="match status" value="1"/>
</dbReference>
<evidence type="ECO:0000256" key="4">
    <source>
        <dbReference type="ARBA" id="ARBA00022475"/>
    </source>
</evidence>
<evidence type="ECO:0000256" key="2">
    <source>
        <dbReference type="ARBA" id="ARBA00004651"/>
    </source>
</evidence>
<dbReference type="Gene3D" id="3.30.565.10">
    <property type="entry name" value="Histidine kinase-like ATPase, C-terminal domain"/>
    <property type="match status" value="1"/>
</dbReference>
<dbReference type="GO" id="GO:0005524">
    <property type="term" value="F:ATP binding"/>
    <property type="evidence" value="ECO:0007669"/>
    <property type="project" value="UniProtKB-KW"/>
</dbReference>
<dbReference type="InterPro" id="IPR003594">
    <property type="entry name" value="HATPase_dom"/>
</dbReference>
<keyword evidence="6" id="KW-0808">Transferase</keyword>
<dbReference type="InterPro" id="IPR003661">
    <property type="entry name" value="HisK_dim/P_dom"/>
</dbReference>
<dbReference type="EMBL" id="VWSF01000001">
    <property type="protein sequence ID" value="KAA5549058.1"/>
    <property type="molecule type" value="Genomic_DNA"/>
</dbReference>
<evidence type="ECO:0000259" key="15">
    <source>
        <dbReference type="PROSITE" id="PS50109"/>
    </source>
</evidence>
<keyword evidence="4" id="KW-1003">Cell membrane</keyword>
<dbReference type="PANTHER" id="PTHR45528:SF1">
    <property type="entry name" value="SENSOR HISTIDINE KINASE CPXA"/>
    <property type="match status" value="1"/>
</dbReference>
<evidence type="ECO:0000256" key="1">
    <source>
        <dbReference type="ARBA" id="ARBA00000085"/>
    </source>
</evidence>
<dbReference type="SUPFAM" id="SSF55874">
    <property type="entry name" value="ATPase domain of HSP90 chaperone/DNA topoisomerase II/histidine kinase"/>
    <property type="match status" value="1"/>
</dbReference>
<dbReference type="PANTHER" id="PTHR45528">
    <property type="entry name" value="SENSOR HISTIDINE KINASE CPXA"/>
    <property type="match status" value="1"/>
</dbReference>
<dbReference type="CDD" id="cd00082">
    <property type="entry name" value="HisKA"/>
    <property type="match status" value="1"/>
</dbReference>
<dbReference type="Pfam" id="PF00512">
    <property type="entry name" value="HisKA"/>
    <property type="match status" value="1"/>
</dbReference>
<keyword evidence="17" id="KW-1185">Reference proteome</keyword>
<evidence type="ECO:0000256" key="14">
    <source>
        <dbReference type="SAM" id="Phobius"/>
    </source>
</evidence>
<dbReference type="GO" id="GO:0000155">
    <property type="term" value="F:phosphorelay sensor kinase activity"/>
    <property type="evidence" value="ECO:0007669"/>
    <property type="project" value="InterPro"/>
</dbReference>
<dbReference type="InterPro" id="IPR005467">
    <property type="entry name" value="His_kinase_dom"/>
</dbReference>
<keyword evidence="11 14" id="KW-1133">Transmembrane helix</keyword>
<evidence type="ECO:0000256" key="9">
    <source>
        <dbReference type="ARBA" id="ARBA00022777"/>
    </source>
</evidence>
<dbReference type="InterPro" id="IPR036097">
    <property type="entry name" value="HisK_dim/P_sf"/>
</dbReference>
<protein>
    <recommendedName>
        <fullName evidence="3">histidine kinase</fullName>
        <ecNumber evidence="3">2.7.13.3</ecNumber>
    </recommendedName>
</protein>
<dbReference type="InterPro" id="IPR036890">
    <property type="entry name" value="HATPase_C_sf"/>
</dbReference>
<evidence type="ECO:0000256" key="3">
    <source>
        <dbReference type="ARBA" id="ARBA00012438"/>
    </source>
</evidence>
<keyword evidence="5" id="KW-0597">Phosphoprotein</keyword>
<keyword evidence="7 14" id="KW-0812">Transmembrane</keyword>
<evidence type="ECO:0000256" key="12">
    <source>
        <dbReference type="ARBA" id="ARBA00023012"/>
    </source>
</evidence>
<gene>
    <name evidence="16" type="ORF">F0145_00190</name>
</gene>
<keyword evidence="8" id="KW-0547">Nucleotide-binding</keyword>
<evidence type="ECO:0000256" key="11">
    <source>
        <dbReference type="ARBA" id="ARBA00022989"/>
    </source>
</evidence>